<sequence>MKKMLSIVLALMLMFSATACSDGGQTEESKASSVSAAAPASEPEPEPTVVTLPETVMYDEGGIKITATGLDEDSVFGPQVKLTIENNSSAGVLVQTGYCVVNGWAVGCSLSQEVSAGKKADAEMTLSRTDLENAHVETLAQIECTLRMIDPESFVNSTETGWITLATDAAEPAVYQPEGTELFAESGIRITALEQTDSLMGKGIQLYIENSTEADYTFTASEVSVDGYMVNGNLYADIPAGRKAIAELILLDDEENSERIENMTSLEFCVDRLNLNDLTDHETVGPFTVAF</sequence>
<comment type="caution">
    <text evidence="3">The sequence shown here is derived from an EMBL/GenBank/DDBJ whole genome shotgun (WGS) entry which is preliminary data.</text>
</comment>
<organism evidence="3 4">
    <name type="scientific">Candidatus Allofournierella merdipullorum</name>
    <dbReference type="NCBI Taxonomy" id="2838595"/>
    <lineage>
        <taxon>Bacteria</taxon>
        <taxon>Bacillati</taxon>
        <taxon>Bacillota</taxon>
        <taxon>Clostridia</taxon>
        <taxon>Eubacteriales</taxon>
        <taxon>Oscillospiraceae</taxon>
        <taxon>Allofournierella</taxon>
    </lineage>
</organism>
<evidence type="ECO:0000313" key="3">
    <source>
        <dbReference type="EMBL" id="HIZ30296.1"/>
    </source>
</evidence>
<dbReference type="EMBL" id="DXBV01000031">
    <property type="protein sequence ID" value="HIZ30296.1"/>
    <property type="molecule type" value="Genomic_DNA"/>
</dbReference>
<evidence type="ECO:0000256" key="2">
    <source>
        <dbReference type="SAM" id="SignalP"/>
    </source>
</evidence>
<reference evidence="3" key="2">
    <citation type="submission" date="2021-04" db="EMBL/GenBank/DDBJ databases">
        <authorList>
            <person name="Gilroy R."/>
        </authorList>
    </citation>
    <scope>NUCLEOTIDE SEQUENCE</scope>
    <source>
        <strain evidence="3">ChiGjej4B4-18154</strain>
    </source>
</reference>
<accession>A0A9D2E3V8</accession>
<evidence type="ECO:0000313" key="4">
    <source>
        <dbReference type="Proteomes" id="UP000824035"/>
    </source>
</evidence>
<feature type="signal peptide" evidence="2">
    <location>
        <begin position="1"/>
        <end position="19"/>
    </location>
</feature>
<dbReference type="AlphaFoldDB" id="A0A9D2E3V8"/>
<protein>
    <submittedName>
        <fullName evidence="3">Uncharacterized protein</fullName>
    </submittedName>
</protein>
<dbReference type="Proteomes" id="UP000824035">
    <property type="component" value="Unassembled WGS sequence"/>
</dbReference>
<evidence type="ECO:0000256" key="1">
    <source>
        <dbReference type="SAM" id="MobiDB-lite"/>
    </source>
</evidence>
<proteinExistence type="predicted"/>
<name>A0A9D2E3V8_9FIRM</name>
<reference evidence="3" key="1">
    <citation type="journal article" date="2021" name="PeerJ">
        <title>Extensive microbial diversity within the chicken gut microbiome revealed by metagenomics and culture.</title>
        <authorList>
            <person name="Gilroy R."/>
            <person name="Ravi A."/>
            <person name="Getino M."/>
            <person name="Pursley I."/>
            <person name="Horton D.L."/>
            <person name="Alikhan N.F."/>
            <person name="Baker D."/>
            <person name="Gharbi K."/>
            <person name="Hall N."/>
            <person name="Watson M."/>
            <person name="Adriaenssens E.M."/>
            <person name="Foster-Nyarko E."/>
            <person name="Jarju S."/>
            <person name="Secka A."/>
            <person name="Antonio M."/>
            <person name="Oren A."/>
            <person name="Chaudhuri R.R."/>
            <person name="La Ragione R."/>
            <person name="Hildebrand F."/>
            <person name="Pallen M.J."/>
        </authorList>
    </citation>
    <scope>NUCLEOTIDE SEQUENCE</scope>
    <source>
        <strain evidence="3">ChiGjej4B4-18154</strain>
    </source>
</reference>
<feature type="chain" id="PRO_5038541657" evidence="2">
    <location>
        <begin position="20"/>
        <end position="291"/>
    </location>
</feature>
<dbReference type="PROSITE" id="PS51257">
    <property type="entry name" value="PROKAR_LIPOPROTEIN"/>
    <property type="match status" value="1"/>
</dbReference>
<keyword evidence="2" id="KW-0732">Signal</keyword>
<gene>
    <name evidence="3" type="ORF">H9813_03555</name>
</gene>
<feature type="region of interest" description="Disordered" evidence="1">
    <location>
        <begin position="26"/>
        <end position="47"/>
    </location>
</feature>
<feature type="compositionally biased region" description="Low complexity" evidence="1">
    <location>
        <begin position="31"/>
        <end position="47"/>
    </location>
</feature>